<reference evidence="2 3" key="1">
    <citation type="submission" date="2020-07" db="EMBL/GenBank/DDBJ databases">
        <authorList>
            <person name="Tyler E."/>
            <person name="Herman J."/>
            <person name="Anderson S."/>
            <person name="Huang C."/>
            <person name="Mingo D."/>
            <person name="O'Donnell J."/>
            <person name="Temple L."/>
        </authorList>
    </citation>
    <scope>NUCLEOTIDE SEQUENCE [LARGE SCALE GENOMIC DNA]</scope>
</reference>
<keyword evidence="3" id="KW-1185">Reference proteome</keyword>
<keyword evidence="1" id="KW-0472">Membrane</keyword>
<accession>A0A7G8LJL7</accession>
<keyword evidence="1" id="KW-0812">Transmembrane</keyword>
<proteinExistence type="predicted"/>
<sequence length="180" mass="20843">MRYNRTNFVSARVVMGLIQAMQAILASGLPVYLEDRKGQRWLRVALKMIEGRPTYEFIARNGQEVGDVILQASFDWHEEDLKEFSALLVKVYTMTELPTTKPRPTAPEPDRIDPKKLGATHYMEHPQGHLVYGYFKRSWLGLRSRFQVVANWCNGGTIREHSFEMTPETFNFYKMGGRLV</sequence>
<name>A0A7G8LJL7_9CAUD</name>
<evidence type="ECO:0000256" key="1">
    <source>
        <dbReference type="SAM" id="Phobius"/>
    </source>
</evidence>
<keyword evidence="1" id="KW-1133">Transmembrane helix</keyword>
<evidence type="ECO:0000313" key="3">
    <source>
        <dbReference type="Proteomes" id="UP000515889"/>
    </source>
</evidence>
<evidence type="ECO:0000313" key="2">
    <source>
        <dbReference type="EMBL" id="QNJ57439.1"/>
    </source>
</evidence>
<dbReference type="EMBL" id="MT711889">
    <property type="protein sequence ID" value="QNJ57439.1"/>
    <property type="molecule type" value="Genomic_DNA"/>
</dbReference>
<organism evidence="2 3">
    <name type="scientific">Pseudomonas phage Waldo5</name>
    <dbReference type="NCBI Taxonomy" id="2762290"/>
    <lineage>
        <taxon>Viruses</taxon>
        <taxon>Duplodnaviria</taxon>
        <taxon>Heunggongvirae</taxon>
        <taxon>Uroviricota</taxon>
        <taxon>Caudoviricetes</taxon>
        <taxon>Autographivirales</taxon>
        <taxon>Autotranscriptaviridae</taxon>
        <taxon>Studiervirinae</taxon>
        <taxon>Waldovirus</taxon>
        <taxon>Waldovirus waldo5</taxon>
    </lineage>
</organism>
<protein>
    <submittedName>
        <fullName evidence="2">Membrane protein</fullName>
    </submittedName>
</protein>
<feature type="transmembrane region" description="Helical" evidence="1">
    <location>
        <begin position="12"/>
        <end position="33"/>
    </location>
</feature>
<dbReference type="Proteomes" id="UP000515889">
    <property type="component" value="Segment"/>
</dbReference>